<evidence type="ECO:0000256" key="7">
    <source>
        <dbReference type="SAM" id="Phobius"/>
    </source>
</evidence>
<evidence type="ECO:0000256" key="1">
    <source>
        <dbReference type="ARBA" id="ARBA00004141"/>
    </source>
</evidence>
<proteinExistence type="predicted"/>
<dbReference type="GO" id="GO:0016020">
    <property type="term" value="C:membrane"/>
    <property type="evidence" value="ECO:0007669"/>
    <property type="project" value="UniProtKB-SubCell"/>
</dbReference>
<evidence type="ECO:0000256" key="4">
    <source>
        <dbReference type="ARBA" id="ARBA00022847"/>
    </source>
</evidence>
<feature type="transmembrane region" description="Helical" evidence="7">
    <location>
        <begin position="340"/>
        <end position="359"/>
    </location>
</feature>
<dbReference type="PANTHER" id="PTHR11662:SF79">
    <property type="entry name" value="NA[+]-DEPENDENT INORGANIC PHOSPHATE COTRANSPORTER, ISOFORM A"/>
    <property type="match status" value="1"/>
</dbReference>
<keyword evidence="3 7" id="KW-0812">Transmembrane</keyword>
<reference evidence="9" key="1">
    <citation type="journal article" date="2016" name="Sci. Rep.">
        <title>Molecular characterization of firefly nuptial gifts: a multi-omics approach sheds light on postcopulatory sexual selection.</title>
        <authorList>
            <person name="Al-Wathiqui N."/>
            <person name="Fallon T.R."/>
            <person name="South A."/>
            <person name="Weng J.K."/>
            <person name="Lewis S.M."/>
        </authorList>
    </citation>
    <scope>NUCLEOTIDE SEQUENCE</scope>
</reference>
<keyword evidence="5 7" id="KW-1133">Transmembrane helix</keyword>
<dbReference type="EMBL" id="GEZM01058819">
    <property type="protein sequence ID" value="JAV71660.1"/>
    <property type="molecule type" value="Transcribed_RNA"/>
</dbReference>
<feature type="transmembrane region" description="Helical" evidence="7">
    <location>
        <begin position="258"/>
        <end position="280"/>
    </location>
</feature>
<feature type="domain" description="Major facilitator superfamily (MFS) profile" evidence="8">
    <location>
        <begin position="12"/>
        <end position="457"/>
    </location>
</feature>
<feature type="transmembrane region" description="Helical" evidence="7">
    <location>
        <begin position="12"/>
        <end position="31"/>
    </location>
</feature>
<dbReference type="CDD" id="cd17318">
    <property type="entry name" value="MFS_SLC17"/>
    <property type="match status" value="1"/>
</dbReference>
<feature type="transmembrane region" description="Helical" evidence="7">
    <location>
        <begin position="172"/>
        <end position="195"/>
    </location>
</feature>
<dbReference type="GO" id="GO:0015293">
    <property type="term" value="F:symporter activity"/>
    <property type="evidence" value="ECO:0007669"/>
    <property type="project" value="UniProtKB-KW"/>
</dbReference>
<organism evidence="9">
    <name type="scientific">Photinus pyralis</name>
    <name type="common">Common eastern firefly</name>
    <name type="synonym">Lampyris pyralis</name>
    <dbReference type="NCBI Taxonomy" id="7054"/>
    <lineage>
        <taxon>Eukaryota</taxon>
        <taxon>Metazoa</taxon>
        <taxon>Ecdysozoa</taxon>
        <taxon>Arthropoda</taxon>
        <taxon>Hexapoda</taxon>
        <taxon>Insecta</taxon>
        <taxon>Pterygota</taxon>
        <taxon>Neoptera</taxon>
        <taxon>Endopterygota</taxon>
        <taxon>Coleoptera</taxon>
        <taxon>Polyphaga</taxon>
        <taxon>Elateriformia</taxon>
        <taxon>Elateroidea</taxon>
        <taxon>Lampyridae</taxon>
        <taxon>Lampyrinae</taxon>
        <taxon>Photinus</taxon>
    </lineage>
</organism>
<dbReference type="SUPFAM" id="SSF103473">
    <property type="entry name" value="MFS general substrate transporter"/>
    <property type="match status" value="1"/>
</dbReference>
<comment type="subcellular location">
    <subcellularLocation>
        <location evidence="1">Membrane</location>
        <topology evidence="1">Multi-pass membrane protein</topology>
    </subcellularLocation>
</comment>
<feature type="transmembrane region" description="Helical" evidence="7">
    <location>
        <begin position="398"/>
        <end position="422"/>
    </location>
</feature>
<feature type="transmembrane region" description="Helical" evidence="7">
    <location>
        <begin position="111"/>
        <end position="133"/>
    </location>
</feature>
<keyword evidence="6 7" id="KW-0472">Membrane</keyword>
<evidence type="ECO:0000313" key="9">
    <source>
        <dbReference type="EMBL" id="JAV71660.1"/>
    </source>
</evidence>
<dbReference type="InterPro" id="IPR050382">
    <property type="entry name" value="MFS_Na/Anion_cotransporter"/>
</dbReference>
<feature type="transmembrane region" description="Helical" evidence="7">
    <location>
        <begin position="365"/>
        <end position="386"/>
    </location>
</feature>
<dbReference type="AlphaFoldDB" id="A0A1Y1LH35"/>
<dbReference type="PROSITE" id="PS50850">
    <property type="entry name" value="MFS"/>
    <property type="match status" value="1"/>
</dbReference>
<dbReference type="GO" id="GO:0006820">
    <property type="term" value="P:monoatomic anion transport"/>
    <property type="evidence" value="ECO:0007669"/>
    <property type="project" value="TreeGrafter"/>
</dbReference>
<evidence type="ECO:0000256" key="2">
    <source>
        <dbReference type="ARBA" id="ARBA00022448"/>
    </source>
</evidence>
<evidence type="ECO:0000259" key="8">
    <source>
        <dbReference type="PROSITE" id="PS50850"/>
    </source>
</evidence>
<keyword evidence="4" id="KW-0769">Symport</keyword>
<evidence type="ECO:0000256" key="3">
    <source>
        <dbReference type="ARBA" id="ARBA00022692"/>
    </source>
</evidence>
<dbReference type="InterPro" id="IPR036259">
    <property type="entry name" value="MFS_trans_sf"/>
</dbReference>
<feature type="transmembrane region" description="Helical" evidence="7">
    <location>
        <begin position="84"/>
        <end position="104"/>
    </location>
</feature>
<evidence type="ECO:0000256" key="5">
    <source>
        <dbReference type="ARBA" id="ARBA00022989"/>
    </source>
</evidence>
<name>A0A1Y1LH35_PHOPY</name>
<accession>A0A1Y1LH35</accession>
<protein>
    <recommendedName>
        <fullName evidence="8">Major facilitator superfamily (MFS) profile domain-containing protein</fullName>
    </recommendedName>
</protein>
<dbReference type="Gene3D" id="1.20.1250.20">
    <property type="entry name" value="MFS general substrate transporter like domains"/>
    <property type="match status" value="2"/>
</dbReference>
<dbReference type="InterPro" id="IPR011701">
    <property type="entry name" value="MFS"/>
</dbReference>
<feature type="transmembrane region" description="Helical" evidence="7">
    <location>
        <begin position="201"/>
        <end position="222"/>
    </location>
</feature>
<dbReference type="Pfam" id="PF07690">
    <property type="entry name" value="MFS_1"/>
    <property type="match status" value="1"/>
</dbReference>
<feature type="transmembrane region" description="Helical" evidence="7">
    <location>
        <begin position="434"/>
        <end position="453"/>
    </location>
</feature>
<dbReference type="PANTHER" id="PTHR11662">
    <property type="entry name" value="SOLUTE CARRIER FAMILY 17"/>
    <property type="match status" value="1"/>
</dbReference>
<dbReference type="InterPro" id="IPR020846">
    <property type="entry name" value="MFS_dom"/>
</dbReference>
<evidence type="ECO:0000256" key="6">
    <source>
        <dbReference type="ARBA" id="ARBA00023136"/>
    </source>
</evidence>
<keyword evidence="2" id="KW-0813">Transport</keyword>
<sequence length="498" mass="54928">MSKDNCILTRTVLWYLVFTGFAINYMIRINLNIALVAMVKPKPAQNSTITSECIATTPKANLTDVSAEREEIGGFEWTEYQQGLILGAFFWLHWLTQIPGGMLANKYGTKMVFGLSNFVSVLLCFLIPTVSFIGLEYLIIVRLLQGAVAGCAWPSMHSMTARWIPPNERSRFVTAYVGSSVGAAVTFALCGVIIHTFGWEYVFYISGVFGTLWYATWYFFVFDSPIEHPRISEKEKEYILDSLGQSVSKEKPPVPWKAILTSLPVWSNIFAQIGGLWGLFTVTTNGPMFFKSVHGWNITSTGFLSALPHLARMIFAYAFSAYADYLLTANKMSRTNVRKLAIALCNIGQGACMIAMAYSGCNYTLAIVFLTGAIGIHGATSTGALANLVDISPNYASILLGMANGSGAIGGFISPLIVGLLTTNNNSVEQWQKVFWIAAGVLISTGFFFITFAKSDLQWWNNPNNRYAEKSNGSELHTLNGKEEKENVAQLENVDSKR</sequence>
<dbReference type="FunFam" id="1.20.1250.20:FF:000003">
    <property type="entry name" value="Solute carrier family 17 member 3"/>
    <property type="match status" value="1"/>
</dbReference>